<accession>A0A952FNB7</accession>
<evidence type="ECO:0000313" key="4">
    <source>
        <dbReference type="Proteomes" id="UP000700706"/>
    </source>
</evidence>
<dbReference type="InterPro" id="IPR043143">
    <property type="entry name" value="Mal/L-sulf/L-lact_DH-like_NADP"/>
</dbReference>
<dbReference type="PANTHER" id="PTHR11091">
    <property type="entry name" value="OXIDOREDUCTASE-RELATED"/>
    <property type="match status" value="1"/>
</dbReference>
<dbReference type="Proteomes" id="UP000700706">
    <property type="component" value="Unassembled WGS sequence"/>
</dbReference>
<dbReference type="InterPro" id="IPR003767">
    <property type="entry name" value="Malate/L-lactate_DH-like"/>
</dbReference>
<evidence type="ECO:0000256" key="1">
    <source>
        <dbReference type="ARBA" id="ARBA00006056"/>
    </source>
</evidence>
<evidence type="ECO:0000256" key="2">
    <source>
        <dbReference type="ARBA" id="ARBA00023002"/>
    </source>
</evidence>
<proteinExistence type="inferred from homology"/>
<evidence type="ECO:0000313" key="3">
    <source>
        <dbReference type="EMBL" id="MBW8727923.1"/>
    </source>
</evidence>
<dbReference type="Gene3D" id="1.10.1530.10">
    <property type="match status" value="1"/>
</dbReference>
<keyword evidence="2" id="KW-0560">Oxidoreductase</keyword>
<name>A0A952FNB7_9PROT</name>
<dbReference type="EMBL" id="JAEKLZ010000323">
    <property type="protein sequence ID" value="MBW8727923.1"/>
    <property type="molecule type" value="Genomic_DNA"/>
</dbReference>
<dbReference type="Gene3D" id="3.30.1370.60">
    <property type="entry name" value="Hypothetical oxidoreductase yiak, domain 2"/>
    <property type="match status" value="1"/>
</dbReference>
<dbReference type="GO" id="GO:0016491">
    <property type="term" value="F:oxidoreductase activity"/>
    <property type="evidence" value="ECO:0007669"/>
    <property type="project" value="UniProtKB-KW"/>
</dbReference>
<dbReference type="SUPFAM" id="SSF89733">
    <property type="entry name" value="L-sulfolactate dehydrogenase-like"/>
    <property type="match status" value="1"/>
</dbReference>
<gene>
    <name evidence="3" type="ORF">JF625_22615</name>
</gene>
<organism evidence="3 4">
    <name type="scientific">Inquilinus limosus</name>
    <dbReference type="NCBI Taxonomy" id="171674"/>
    <lineage>
        <taxon>Bacteria</taxon>
        <taxon>Pseudomonadati</taxon>
        <taxon>Pseudomonadota</taxon>
        <taxon>Alphaproteobacteria</taxon>
        <taxon>Rhodospirillales</taxon>
        <taxon>Rhodospirillaceae</taxon>
        <taxon>Inquilinus</taxon>
    </lineage>
</organism>
<dbReference type="AlphaFoldDB" id="A0A952FNB7"/>
<dbReference type="Pfam" id="PF02615">
    <property type="entry name" value="Ldh_2"/>
    <property type="match status" value="1"/>
</dbReference>
<dbReference type="InterPro" id="IPR036111">
    <property type="entry name" value="Mal/L-sulfo/L-lacto_DH-like_sf"/>
</dbReference>
<dbReference type="PANTHER" id="PTHR11091:SF0">
    <property type="entry name" value="MALATE DEHYDROGENASE"/>
    <property type="match status" value="1"/>
</dbReference>
<dbReference type="InterPro" id="IPR043144">
    <property type="entry name" value="Mal/L-sulf/L-lact_DH-like_ah"/>
</dbReference>
<protein>
    <submittedName>
        <fullName evidence="3">Ldh family oxidoreductase</fullName>
    </submittedName>
</protein>
<comment type="caution">
    <text evidence="3">The sequence shown here is derived from an EMBL/GenBank/DDBJ whole genome shotgun (WGS) entry which is preliminary data.</text>
</comment>
<reference evidence="3" key="1">
    <citation type="submission" date="2020-06" db="EMBL/GenBank/DDBJ databases">
        <title>Stable isotope informed genome-resolved metagenomics uncovers potential trophic interactions in rhizosphere soil.</title>
        <authorList>
            <person name="Starr E.P."/>
            <person name="Shi S."/>
            <person name="Blazewicz S.J."/>
            <person name="Koch B.J."/>
            <person name="Probst A.J."/>
            <person name="Hungate B.A."/>
            <person name="Pett-Ridge J."/>
            <person name="Firestone M.K."/>
            <person name="Banfield J.F."/>
        </authorList>
    </citation>
    <scope>NUCLEOTIDE SEQUENCE</scope>
    <source>
        <strain evidence="3">YM_69_17</strain>
    </source>
</reference>
<sequence>MLIRHDTLTQLVGDIFAAQSCSAAESGRIARYLVAANLTGHDSHGVIRVPRYVGMLAADEVRRDVTAEIVTDTPAFALVDGGYGFGQTVGPQAVQLGIDKALAGGVAVVGLRHAGHLGRIGEWAEMAAQAGLCSLHFVNVAGSELVAPFGGVERRFSTAPFAAGFLVPGRAPVVLDFATSLVAEGKVLVAANGGKPLPEGALIEPDGTLSQDPDTLYGPAVAGTARSAQNGLGAIRAFGEHKGSGLALICELVAGALTGSGCAGPGPRRFCNGMLSIYMAPGQFGSAEDLAAETTRYIDYFKACRPAEAGGEVLLPGEPEARRRAERIAGGVPLSDEVWRSLAATARAASLDLARYPILPAGA</sequence>
<comment type="similarity">
    <text evidence="1">Belongs to the LDH2/MDH2 oxidoreductase family.</text>
</comment>